<evidence type="ECO:0000256" key="3">
    <source>
        <dbReference type="ARBA" id="ARBA00022448"/>
    </source>
</evidence>
<name>A0ABT1WZX6_9PROT</name>
<feature type="transmembrane region" description="Helical" evidence="8">
    <location>
        <begin position="12"/>
        <end position="31"/>
    </location>
</feature>
<dbReference type="InterPro" id="IPR052017">
    <property type="entry name" value="TSUP"/>
</dbReference>
<feature type="transmembrane region" description="Helical" evidence="8">
    <location>
        <begin position="84"/>
        <end position="102"/>
    </location>
</feature>
<evidence type="ECO:0000313" key="9">
    <source>
        <dbReference type="EMBL" id="MCR0981403.1"/>
    </source>
</evidence>
<comment type="caution">
    <text evidence="9">The sequence shown here is derived from an EMBL/GenBank/DDBJ whole genome shotgun (WGS) entry which is preliminary data.</text>
</comment>
<keyword evidence="6 8" id="KW-1133">Transmembrane helix</keyword>
<evidence type="ECO:0000256" key="4">
    <source>
        <dbReference type="ARBA" id="ARBA00022475"/>
    </source>
</evidence>
<feature type="transmembrane region" description="Helical" evidence="8">
    <location>
        <begin position="235"/>
        <end position="254"/>
    </location>
</feature>
<dbReference type="InterPro" id="IPR002781">
    <property type="entry name" value="TM_pro_TauE-like"/>
</dbReference>
<dbReference type="EMBL" id="JANJOU010000002">
    <property type="protein sequence ID" value="MCR0981403.1"/>
    <property type="molecule type" value="Genomic_DNA"/>
</dbReference>
<protein>
    <recommendedName>
        <fullName evidence="8">Probable membrane transporter protein</fullName>
    </recommendedName>
</protein>
<evidence type="ECO:0000256" key="2">
    <source>
        <dbReference type="ARBA" id="ARBA00009142"/>
    </source>
</evidence>
<feature type="transmembrane region" description="Helical" evidence="8">
    <location>
        <begin position="176"/>
        <end position="197"/>
    </location>
</feature>
<gene>
    <name evidence="9" type="ORF">NRP21_04995</name>
</gene>
<keyword evidence="3" id="KW-0813">Transport</keyword>
<feature type="transmembrane region" description="Helical" evidence="8">
    <location>
        <begin position="140"/>
        <end position="164"/>
    </location>
</feature>
<feature type="transmembrane region" description="Helical" evidence="8">
    <location>
        <begin position="203"/>
        <end position="223"/>
    </location>
</feature>
<dbReference type="PANTHER" id="PTHR30269">
    <property type="entry name" value="TRANSMEMBRANE PROTEIN YFCA"/>
    <property type="match status" value="1"/>
</dbReference>
<keyword evidence="4 8" id="KW-1003">Cell membrane</keyword>
<keyword evidence="10" id="KW-1185">Reference proteome</keyword>
<reference evidence="9 10" key="1">
    <citation type="submission" date="2022-06" db="EMBL/GenBank/DDBJ databases">
        <title>Roseomonas CN29.</title>
        <authorList>
            <person name="Cheng Y."/>
            <person name="He X."/>
        </authorList>
    </citation>
    <scope>NUCLEOTIDE SEQUENCE [LARGE SCALE GENOMIC DNA]</scope>
    <source>
        <strain evidence="9 10">CN29</strain>
    </source>
</reference>
<evidence type="ECO:0000256" key="6">
    <source>
        <dbReference type="ARBA" id="ARBA00022989"/>
    </source>
</evidence>
<accession>A0ABT1WZX6</accession>
<evidence type="ECO:0000256" key="5">
    <source>
        <dbReference type="ARBA" id="ARBA00022692"/>
    </source>
</evidence>
<proteinExistence type="inferred from homology"/>
<keyword evidence="5 8" id="KW-0812">Transmembrane</keyword>
<dbReference type="PANTHER" id="PTHR30269:SF37">
    <property type="entry name" value="MEMBRANE TRANSPORTER PROTEIN"/>
    <property type="match status" value="1"/>
</dbReference>
<organism evidence="9 10">
    <name type="scientific">Roseomonas populi</name>
    <dbReference type="NCBI Taxonomy" id="3121582"/>
    <lineage>
        <taxon>Bacteria</taxon>
        <taxon>Pseudomonadati</taxon>
        <taxon>Pseudomonadota</taxon>
        <taxon>Alphaproteobacteria</taxon>
        <taxon>Acetobacterales</taxon>
        <taxon>Roseomonadaceae</taxon>
        <taxon>Roseomonas</taxon>
    </lineage>
</organism>
<keyword evidence="7 8" id="KW-0472">Membrane</keyword>
<feature type="transmembrane region" description="Helical" evidence="8">
    <location>
        <begin position="43"/>
        <end position="64"/>
    </location>
</feature>
<sequence>MPEYLLSGLPSPGALAIITLIVALCAVFRGFTGFGFAIIAVPLMSLALPPILAVALAAGLQLLGGLLDFRSAARECHWPSVRQLAAGSVLASPLGTLMLAWLPADAARLVLAGACGIAVLALGSGHGFRSMPGRGTTVAAGALSGLFNGLAAMPGPPAVAYYLALPMTPVQVRASLLVFFLFSALLSTASLLAIGAIGRAEALLILAGTPLMLGGSRIGAAMFRRLGGAHRRISLLTLAVVAFLTAARGLAGMLGGN</sequence>
<evidence type="ECO:0000256" key="8">
    <source>
        <dbReference type="RuleBase" id="RU363041"/>
    </source>
</evidence>
<evidence type="ECO:0000256" key="1">
    <source>
        <dbReference type="ARBA" id="ARBA00004651"/>
    </source>
</evidence>
<dbReference type="Proteomes" id="UP001524642">
    <property type="component" value="Unassembled WGS sequence"/>
</dbReference>
<comment type="subcellular location">
    <subcellularLocation>
        <location evidence="1 8">Cell membrane</location>
        <topology evidence="1 8">Multi-pass membrane protein</topology>
    </subcellularLocation>
</comment>
<feature type="transmembrane region" description="Helical" evidence="8">
    <location>
        <begin position="109"/>
        <end position="128"/>
    </location>
</feature>
<dbReference type="Pfam" id="PF01925">
    <property type="entry name" value="TauE"/>
    <property type="match status" value="1"/>
</dbReference>
<comment type="similarity">
    <text evidence="2 8">Belongs to the 4-toluene sulfonate uptake permease (TSUP) (TC 2.A.102) family.</text>
</comment>
<evidence type="ECO:0000256" key="7">
    <source>
        <dbReference type="ARBA" id="ARBA00023136"/>
    </source>
</evidence>
<dbReference type="RefSeq" id="WP_257715071.1">
    <property type="nucleotide sequence ID" value="NZ_JANJOU010000002.1"/>
</dbReference>
<evidence type="ECO:0000313" key="10">
    <source>
        <dbReference type="Proteomes" id="UP001524642"/>
    </source>
</evidence>